<accession>A0A170PK01</accession>
<protein>
    <submittedName>
        <fullName evidence="3">Abortive infection protein</fullName>
    </submittedName>
</protein>
<dbReference type="PANTHER" id="PTHR35797:SF1">
    <property type="entry name" value="PROTEASE"/>
    <property type="match status" value="1"/>
</dbReference>
<organism evidence="3 4">
    <name type="scientific">Candidatus Promineifilum breve</name>
    <dbReference type="NCBI Taxonomy" id="1806508"/>
    <lineage>
        <taxon>Bacteria</taxon>
        <taxon>Bacillati</taxon>
        <taxon>Chloroflexota</taxon>
        <taxon>Ardenticatenia</taxon>
        <taxon>Candidatus Promineifilales</taxon>
        <taxon>Candidatus Promineifilaceae</taxon>
        <taxon>Candidatus Promineifilum</taxon>
    </lineage>
</organism>
<feature type="transmembrane region" description="Helical" evidence="1">
    <location>
        <begin position="212"/>
        <end position="232"/>
    </location>
</feature>
<dbReference type="KEGG" id="pbf:CFX0092_B0673"/>
<feature type="transmembrane region" description="Helical" evidence="1">
    <location>
        <begin position="106"/>
        <end position="122"/>
    </location>
</feature>
<dbReference type="Pfam" id="PF02517">
    <property type="entry name" value="Rce1-like"/>
    <property type="match status" value="1"/>
</dbReference>
<name>A0A170PK01_9CHLR</name>
<dbReference type="GO" id="GO:0004175">
    <property type="term" value="F:endopeptidase activity"/>
    <property type="evidence" value="ECO:0007669"/>
    <property type="project" value="UniProtKB-ARBA"/>
</dbReference>
<proteinExistence type="predicted"/>
<dbReference type="OrthoDB" id="9777755at2"/>
<evidence type="ECO:0000313" key="3">
    <source>
        <dbReference type="EMBL" id="CUS06207.1"/>
    </source>
</evidence>
<feature type="transmembrane region" description="Helical" evidence="1">
    <location>
        <begin position="67"/>
        <end position="86"/>
    </location>
</feature>
<evidence type="ECO:0000256" key="1">
    <source>
        <dbReference type="SAM" id="Phobius"/>
    </source>
</evidence>
<dbReference type="InterPro" id="IPR003675">
    <property type="entry name" value="Rce1/LyrA-like_dom"/>
</dbReference>
<dbReference type="PANTHER" id="PTHR35797">
    <property type="entry name" value="PROTEASE-RELATED"/>
    <property type="match status" value="1"/>
</dbReference>
<evidence type="ECO:0000313" key="4">
    <source>
        <dbReference type="Proteomes" id="UP000215027"/>
    </source>
</evidence>
<sequence length="247" mass="26178">MFKRITIFYVAALLLTILLAGLQQATGLSTTFVLPQWGPGLAALLMLLLFGRDGLSLRPVWRAPGVGRYAVALALPLLGAAVLWPLATRFVAPVDLAGGLRGLSPLWLAGMLFGALGEEIGWRGYLQPVVRGRWNAAATSLLVGALWALWHVQSWANGPLFMACLVAALVGYSLAITALIDDVPGARLPLAVLFHLGINVGLSFFGDLVSQTGFMALNAAVWLGLGVVLIGLRRPASRRSPLATPHS</sequence>
<keyword evidence="1" id="KW-0812">Transmembrane</keyword>
<dbReference type="EMBL" id="LN890656">
    <property type="protein sequence ID" value="CUS06207.1"/>
    <property type="molecule type" value="Genomic_DNA"/>
</dbReference>
<gene>
    <name evidence="3" type="ORF">CFX0092_B0673</name>
</gene>
<feature type="transmembrane region" description="Helical" evidence="1">
    <location>
        <begin position="158"/>
        <end position="180"/>
    </location>
</feature>
<feature type="domain" description="CAAX prenyl protease 2/Lysostaphin resistance protein A-like" evidence="2">
    <location>
        <begin position="105"/>
        <end position="200"/>
    </location>
</feature>
<dbReference type="InterPro" id="IPR042150">
    <property type="entry name" value="MmRce1-like"/>
</dbReference>
<dbReference type="RefSeq" id="WP_095045513.1">
    <property type="nucleotide sequence ID" value="NZ_LN890656.1"/>
</dbReference>
<feature type="transmembrane region" description="Helical" evidence="1">
    <location>
        <begin position="134"/>
        <end position="152"/>
    </location>
</feature>
<keyword evidence="4" id="KW-1185">Reference proteome</keyword>
<reference evidence="3" key="1">
    <citation type="submission" date="2016-01" db="EMBL/GenBank/DDBJ databases">
        <authorList>
            <person name="Mcilroy J.S."/>
            <person name="Karst M S."/>
            <person name="Albertsen M."/>
        </authorList>
    </citation>
    <scope>NUCLEOTIDE SEQUENCE</scope>
    <source>
        <strain evidence="3">Cfx-K</strain>
    </source>
</reference>
<keyword evidence="1" id="KW-1133">Transmembrane helix</keyword>
<keyword evidence="1" id="KW-0472">Membrane</keyword>
<feature type="transmembrane region" description="Helical" evidence="1">
    <location>
        <begin position="37"/>
        <end position="55"/>
    </location>
</feature>
<feature type="transmembrane region" description="Helical" evidence="1">
    <location>
        <begin position="187"/>
        <end position="206"/>
    </location>
</feature>
<dbReference type="GO" id="GO:0080120">
    <property type="term" value="P:CAAX-box protein maturation"/>
    <property type="evidence" value="ECO:0007669"/>
    <property type="project" value="UniProtKB-ARBA"/>
</dbReference>
<evidence type="ECO:0000259" key="2">
    <source>
        <dbReference type="Pfam" id="PF02517"/>
    </source>
</evidence>
<dbReference type="AlphaFoldDB" id="A0A170PK01"/>
<dbReference type="Proteomes" id="UP000215027">
    <property type="component" value="Chromosome II"/>
</dbReference>